<evidence type="ECO:0000313" key="2">
    <source>
        <dbReference type="EMBL" id="PVY38953.1"/>
    </source>
</evidence>
<dbReference type="OrthoDB" id="5421816at2"/>
<dbReference type="InterPro" id="IPR041881">
    <property type="entry name" value="PqqD_sf"/>
</dbReference>
<dbReference type="Pfam" id="PF05402">
    <property type="entry name" value="PqqD"/>
    <property type="match status" value="1"/>
</dbReference>
<dbReference type="AlphaFoldDB" id="A0A2U1AR89"/>
<dbReference type="RefSeq" id="WP_116884821.1">
    <property type="nucleotide sequence ID" value="NZ_CABMMC010000013.1"/>
</dbReference>
<evidence type="ECO:0000313" key="3">
    <source>
        <dbReference type="Proteomes" id="UP000245959"/>
    </source>
</evidence>
<evidence type="ECO:0000313" key="4">
    <source>
        <dbReference type="Proteomes" id="UP000576225"/>
    </source>
</evidence>
<dbReference type="Gene3D" id="1.10.10.1150">
    <property type="entry name" value="Coenzyme PQQ synthesis protein D (PqqD)"/>
    <property type="match status" value="1"/>
</dbReference>
<dbReference type="InterPro" id="IPR008792">
    <property type="entry name" value="PQQD"/>
</dbReference>
<dbReference type="GeneID" id="78296113"/>
<name>A0A2U1AR89_9BACT</name>
<evidence type="ECO:0000313" key="1">
    <source>
        <dbReference type="EMBL" id="NMD88982.1"/>
    </source>
</evidence>
<dbReference type="Proteomes" id="UP000576225">
    <property type="component" value="Unassembled WGS sequence"/>
</dbReference>
<sequence>MKVNPEIILREEFDGSAFLFNPDDGQIFGLNPTAKFIWKSLARDETPEQILAGLAEHSASPLPPEAEKDLNDFLLQLQDKGYLSRN</sequence>
<dbReference type="EMBL" id="JABAEW010000068">
    <property type="protein sequence ID" value="NMD88982.1"/>
    <property type="molecule type" value="Genomic_DNA"/>
</dbReference>
<reference evidence="2 3" key="1">
    <citation type="submission" date="2018-04" db="EMBL/GenBank/DDBJ databases">
        <title>Genomic Encyclopedia of Type Strains, Phase IV (KMG-IV): sequencing the most valuable type-strain genomes for metagenomic binning, comparative biology and taxonomic classification.</title>
        <authorList>
            <person name="Goeker M."/>
        </authorList>
    </citation>
    <scope>NUCLEOTIDE SEQUENCE [LARGE SCALE GENOMIC DNA]</scope>
    <source>
        <strain evidence="2 3">DSM 14823</strain>
    </source>
</reference>
<proteinExistence type="predicted"/>
<organism evidence="2 3">
    <name type="scientific">Victivallis vadensis</name>
    <dbReference type="NCBI Taxonomy" id="172901"/>
    <lineage>
        <taxon>Bacteria</taxon>
        <taxon>Pseudomonadati</taxon>
        <taxon>Lentisphaerota</taxon>
        <taxon>Lentisphaeria</taxon>
        <taxon>Victivallales</taxon>
        <taxon>Victivallaceae</taxon>
        <taxon>Victivallis</taxon>
    </lineage>
</organism>
<gene>
    <name evidence="2" type="ORF">C8D82_1234</name>
    <name evidence="1" type="ORF">HF882_20570</name>
</gene>
<protein>
    <submittedName>
        <fullName evidence="2">Coenzyme PQQ synthesis protein D (PqqD)</fullName>
    </submittedName>
    <submittedName>
        <fullName evidence="1">PqqD family peptide modification chaperone</fullName>
    </submittedName>
</protein>
<accession>A0A2U1AR89</accession>
<keyword evidence="3" id="KW-1185">Reference proteome</keyword>
<comment type="caution">
    <text evidence="2">The sequence shown here is derived from an EMBL/GenBank/DDBJ whole genome shotgun (WGS) entry which is preliminary data.</text>
</comment>
<dbReference type="Proteomes" id="UP000245959">
    <property type="component" value="Unassembled WGS sequence"/>
</dbReference>
<reference evidence="1 4" key="2">
    <citation type="submission" date="2020-04" db="EMBL/GenBank/DDBJ databases">
        <authorList>
            <person name="Hitch T.C.A."/>
            <person name="Wylensek D."/>
            <person name="Clavel T."/>
        </authorList>
    </citation>
    <scope>NUCLEOTIDE SEQUENCE [LARGE SCALE GENOMIC DNA]</scope>
    <source>
        <strain evidence="1 4">COR2-253-APC-1A</strain>
    </source>
</reference>
<dbReference type="EMBL" id="QEKH01000023">
    <property type="protein sequence ID" value="PVY38953.1"/>
    <property type="molecule type" value="Genomic_DNA"/>
</dbReference>